<protein>
    <submittedName>
        <fullName evidence="4">Lipase</fullName>
    </submittedName>
</protein>
<evidence type="ECO:0000259" key="3">
    <source>
        <dbReference type="Pfam" id="PF13358"/>
    </source>
</evidence>
<comment type="caution">
    <text evidence="4">The sequence shown here is derived from an EMBL/GenBank/DDBJ whole genome shotgun (WGS) entry which is preliminary data.</text>
</comment>
<dbReference type="AlphaFoldDB" id="A0A226DJR4"/>
<dbReference type="Pfam" id="PF13384">
    <property type="entry name" value="HTH_23"/>
    <property type="match status" value="1"/>
</dbReference>
<evidence type="ECO:0000259" key="2">
    <source>
        <dbReference type="Pfam" id="PF01764"/>
    </source>
</evidence>
<name>A0A226DJR4_FOLCA</name>
<feature type="domain" description="Tc1-like transposase DDE" evidence="3">
    <location>
        <begin position="163"/>
        <end position="321"/>
    </location>
</feature>
<proteinExistence type="predicted"/>
<dbReference type="Pfam" id="PF01764">
    <property type="entry name" value="Lipase_3"/>
    <property type="match status" value="1"/>
</dbReference>
<evidence type="ECO:0000256" key="1">
    <source>
        <dbReference type="ARBA" id="ARBA00004123"/>
    </source>
</evidence>
<dbReference type="SUPFAM" id="SSF53474">
    <property type="entry name" value="alpha/beta-Hydrolases"/>
    <property type="match status" value="1"/>
</dbReference>
<dbReference type="GO" id="GO:0003676">
    <property type="term" value="F:nucleic acid binding"/>
    <property type="evidence" value="ECO:0007669"/>
    <property type="project" value="InterPro"/>
</dbReference>
<dbReference type="PANTHER" id="PTHR45908">
    <property type="entry name" value="PROTEIN CBG11750-RELATED"/>
    <property type="match status" value="1"/>
</dbReference>
<evidence type="ECO:0000313" key="4">
    <source>
        <dbReference type="EMBL" id="OXA44937.1"/>
    </source>
</evidence>
<feature type="domain" description="Fungal lipase-type" evidence="2">
    <location>
        <begin position="340"/>
        <end position="458"/>
    </location>
</feature>
<dbReference type="InterPro" id="IPR038717">
    <property type="entry name" value="Tc1-like_DDE_dom"/>
</dbReference>
<dbReference type="Pfam" id="PF13358">
    <property type="entry name" value="DDE_3"/>
    <property type="match status" value="1"/>
</dbReference>
<dbReference type="Proteomes" id="UP000198287">
    <property type="component" value="Unassembled WGS sequence"/>
</dbReference>
<dbReference type="CDD" id="cd00519">
    <property type="entry name" value="Lipase_3"/>
    <property type="match status" value="1"/>
</dbReference>
<dbReference type="GO" id="GO:0005634">
    <property type="term" value="C:nucleus"/>
    <property type="evidence" value="ECO:0007669"/>
    <property type="project" value="UniProtKB-SubCell"/>
</dbReference>
<dbReference type="InterPro" id="IPR002921">
    <property type="entry name" value="Fungal_lipase-type"/>
</dbReference>
<dbReference type="InterPro" id="IPR009057">
    <property type="entry name" value="Homeodomain-like_sf"/>
</dbReference>
<dbReference type="GO" id="GO:0006629">
    <property type="term" value="P:lipid metabolic process"/>
    <property type="evidence" value="ECO:0007669"/>
    <property type="project" value="InterPro"/>
</dbReference>
<dbReference type="Gene3D" id="3.30.420.10">
    <property type="entry name" value="Ribonuclease H-like superfamily/Ribonuclease H"/>
    <property type="match status" value="1"/>
</dbReference>
<organism evidence="4 5">
    <name type="scientific">Folsomia candida</name>
    <name type="common">Springtail</name>
    <dbReference type="NCBI Taxonomy" id="158441"/>
    <lineage>
        <taxon>Eukaryota</taxon>
        <taxon>Metazoa</taxon>
        <taxon>Ecdysozoa</taxon>
        <taxon>Arthropoda</taxon>
        <taxon>Hexapoda</taxon>
        <taxon>Collembola</taxon>
        <taxon>Entomobryomorpha</taxon>
        <taxon>Isotomoidea</taxon>
        <taxon>Isotomidae</taxon>
        <taxon>Proisotominae</taxon>
        <taxon>Folsomia</taxon>
    </lineage>
</organism>
<reference evidence="4 5" key="1">
    <citation type="submission" date="2015-12" db="EMBL/GenBank/DDBJ databases">
        <title>The genome of Folsomia candida.</title>
        <authorList>
            <person name="Faddeeva A."/>
            <person name="Derks M.F."/>
            <person name="Anvar Y."/>
            <person name="Smit S."/>
            <person name="Van Straalen N."/>
            <person name="Roelofs D."/>
        </authorList>
    </citation>
    <scope>NUCLEOTIDE SEQUENCE [LARGE SCALE GENOMIC DNA]</scope>
    <source>
        <strain evidence="4 5">VU population</strain>
        <tissue evidence="4">Whole body</tissue>
    </source>
</reference>
<dbReference type="InterPro" id="IPR029058">
    <property type="entry name" value="AB_hydrolase_fold"/>
</dbReference>
<evidence type="ECO:0000313" key="5">
    <source>
        <dbReference type="Proteomes" id="UP000198287"/>
    </source>
</evidence>
<gene>
    <name evidence="4" type="ORF">Fcan01_20197</name>
</gene>
<dbReference type="EMBL" id="LNIX01000018">
    <property type="protein sequence ID" value="OXA44937.1"/>
    <property type="molecule type" value="Genomic_DNA"/>
</dbReference>
<comment type="subcellular location">
    <subcellularLocation>
        <location evidence="1">Nucleus</location>
    </subcellularLocation>
</comment>
<accession>A0A226DJR4</accession>
<keyword evidence="5" id="KW-1185">Reference proteome</keyword>
<dbReference type="InterPro" id="IPR036397">
    <property type="entry name" value="RNaseH_sf"/>
</dbReference>
<dbReference type="SUPFAM" id="SSF46689">
    <property type="entry name" value="Homeodomain-like"/>
    <property type="match status" value="1"/>
</dbReference>
<sequence>MGGTTKRVSHEHLRVKIQTLHQQGFKPAEIVQKLGCSHRTVWKWKNKNFVHDKKRPGRPRKVSPTTKRMIKNRLYKKTGSSLRNCARELNDSKRYKEKKNQINYVTVQKFVKSTRWGHTAYKLTKKPLMSQKNIDDRLKFGELLQKSGHLSEKRLGEELRSHILWTDESIIELYPKLNQQNVRYRTENKSDVPSRVVPKFGLKVMVAGGFCARGVTPLHIIPKGQTVNAKYYMEKILPIYFDSMGNKEIFPNERKIVFMQDGATAHTAKASLSLIKTQVSTVWSKGVWPGNSPDLNPLENLWSILKENVYKEPQPRTREELVKKVQDVWNSIPTDTLEKLAQSLKQRVEGMVKVNGKMGSDFINTLYNEVVKQVGIYLRHYPGTRVVVNGHSLGASMSSLFIYFVTSINQFPTANYALVTFGQPRVGNVHYADYMNALPIMMNRVVARADIIPHFPPVGHLGLIDLLIHTTYFHHGQEVWINRKEINFCSQAVYEDSTCSNSLGPLYTIIDHLQYFDADYSVCYFVEGWLDIDLISIAGFTPTDYIPPMPTVMAGFLTGLVEGGYEGILPVIG</sequence>